<dbReference type="GO" id="GO:0015031">
    <property type="term" value="P:protein transport"/>
    <property type="evidence" value="ECO:0007669"/>
    <property type="project" value="TreeGrafter"/>
</dbReference>
<dbReference type="Proteomes" id="UP000198287">
    <property type="component" value="Unassembled WGS sequence"/>
</dbReference>
<reference evidence="3 4" key="1">
    <citation type="submission" date="2015-12" db="EMBL/GenBank/DDBJ databases">
        <title>The genome of Folsomia candida.</title>
        <authorList>
            <person name="Faddeeva A."/>
            <person name="Derks M.F."/>
            <person name="Anvar Y."/>
            <person name="Smit S."/>
            <person name="Van Straalen N."/>
            <person name="Roelofs D."/>
        </authorList>
    </citation>
    <scope>NUCLEOTIDE SEQUENCE [LARGE SCALE GENOMIC DNA]</scope>
    <source>
        <strain evidence="3 4">VU population</strain>
        <tissue evidence="3">Whole body</tissue>
    </source>
</reference>
<proteinExistence type="predicted"/>
<dbReference type="InterPro" id="IPR050357">
    <property type="entry name" value="Arrestin_domain-protein"/>
</dbReference>
<protein>
    <submittedName>
        <fullName evidence="3">Arrestin domain-containing protein 2</fullName>
    </submittedName>
</protein>
<sequence>MLKRLKAINFERPSLVFSAGDKLRGSLVFDGSERTLTIYDEFISIPRASRADTPFELDLPETLWSTFIGGLGYTVYRLVFFGRPNSPLFFKESLLCLSEIVIIGLSNPAADAFTAQFNEMKEFASKSGELAKLTVSMNQTCASPGDTVSLSVNIENGLRLPLGSVKMVFQQLFSRQMKDQEVIILVHKEGPLIPPGPRRNISWNCTFLVPHTVPTNMGADGCKFIKLSYCIIVTVAKFVNLQIIVPIHIGTSVFSDPSDFEEVSLAYKSQLQRSLSEQSLASWATSDNASSSCWSLMDGTESESGDDSISVVSTSSSTRPPSYNSEWKFAPIETHDFVSIPRASRADIPFELDLPETLWSTFIAAWDTRFTVSSS</sequence>
<feature type="region of interest" description="Disordered" evidence="1">
    <location>
        <begin position="297"/>
        <end position="319"/>
    </location>
</feature>
<dbReference type="InterPro" id="IPR011022">
    <property type="entry name" value="Arrestin_C-like"/>
</dbReference>
<dbReference type="SMART" id="SM01017">
    <property type="entry name" value="Arrestin_C"/>
    <property type="match status" value="1"/>
</dbReference>
<evidence type="ECO:0000313" key="4">
    <source>
        <dbReference type="Proteomes" id="UP000198287"/>
    </source>
</evidence>
<dbReference type="EMBL" id="LNIX01000001">
    <property type="protein sequence ID" value="OXA61821.1"/>
    <property type="molecule type" value="Genomic_DNA"/>
</dbReference>
<comment type="caution">
    <text evidence="3">The sequence shown here is derived from an EMBL/GenBank/DDBJ whole genome shotgun (WGS) entry which is preliminary data.</text>
</comment>
<dbReference type="Gene3D" id="2.60.40.640">
    <property type="match status" value="1"/>
</dbReference>
<evidence type="ECO:0000259" key="2">
    <source>
        <dbReference type="SMART" id="SM01017"/>
    </source>
</evidence>
<dbReference type="InterPro" id="IPR014756">
    <property type="entry name" value="Ig_E-set"/>
</dbReference>
<dbReference type="InterPro" id="IPR014752">
    <property type="entry name" value="Arrestin-like_C"/>
</dbReference>
<dbReference type="AlphaFoldDB" id="A0A226EY96"/>
<evidence type="ECO:0000256" key="1">
    <source>
        <dbReference type="SAM" id="MobiDB-lite"/>
    </source>
</evidence>
<organism evidence="3 4">
    <name type="scientific">Folsomia candida</name>
    <name type="common">Springtail</name>
    <dbReference type="NCBI Taxonomy" id="158441"/>
    <lineage>
        <taxon>Eukaryota</taxon>
        <taxon>Metazoa</taxon>
        <taxon>Ecdysozoa</taxon>
        <taxon>Arthropoda</taxon>
        <taxon>Hexapoda</taxon>
        <taxon>Collembola</taxon>
        <taxon>Entomobryomorpha</taxon>
        <taxon>Isotomoidea</taxon>
        <taxon>Isotomidae</taxon>
        <taxon>Proisotominae</taxon>
        <taxon>Folsomia</taxon>
    </lineage>
</organism>
<dbReference type="PANTHER" id="PTHR11188:SF17">
    <property type="entry name" value="FI21816P1"/>
    <property type="match status" value="1"/>
</dbReference>
<dbReference type="PANTHER" id="PTHR11188">
    <property type="entry name" value="ARRESTIN DOMAIN CONTAINING PROTEIN"/>
    <property type="match status" value="1"/>
</dbReference>
<name>A0A226EY96_FOLCA</name>
<accession>A0A226EY96</accession>
<dbReference type="OrthoDB" id="1874781at2759"/>
<keyword evidence="4" id="KW-1185">Reference proteome</keyword>
<feature type="compositionally biased region" description="Low complexity" evidence="1">
    <location>
        <begin position="307"/>
        <end position="319"/>
    </location>
</feature>
<dbReference type="SUPFAM" id="SSF81296">
    <property type="entry name" value="E set domains"/>
    <property type="match status" value="1"/>
</dbReference>
<dbReference type="GO" id="GO:0005737">
    <property type="term" value="C:cytoplasm"/>
    <property type="evidence" value="ECO:0007669"/>
    <property type="project" value="TreeGrafter"/>
</dbReference>
<evidence type="ECO:0000313" key="3">
    <source>
        <dbReference type="EMBL" id="OXA61821.1"/>
    </source>
</evidence>
<dbReference type="Pfam" id="PF02752">
    <property type="entry name" value="Arrestin_C"/>
    <property type="match status" value="1"/>
</dbReference>
<feature type="domain" description="Arrestin C-terminal-like" evidence="2">
    <location>
        <begin position="127"/>
        <end position="254"/>
    </location>
</feature>
<gene>
    <name evidence="3" type="ORF">Fcan01_00001</name>
</gene>